<proteinExistence type="inferred from homology"/>
<organism evidence="4 5">
    <name type="scientific">Acetobacter estunensis</name>
    <dbReference type="NCBI Taxonomy" id="104097"/>
    <lineage>
        <taxon>Bacteria</taxon>
        <taxon>Pseudomonadati</taxon>
        <taxon>Pseudomonadota</taxon>
        <taxon>Alphaproteobacteria</taxon>
        <taxon>Acetobacterales</taxon>
        <taxon>Acetobacteraceae</taxon>
        <taxon>Acetobacter</taxon>
    </lineage>
</organism>
<evidence type="ECO:0000259" key="3">
    <source>
        <dbReference type="Pfam" id="PF00210"/>
    </source>
</evidence>
<comment type="caution">
    <text evidence="4">The sequence shown here is derived from an EMBL/GenBank/DDBJ whole genome shotgun (WGS) entry which is preliminary data.</text>
</comment>
<evidence type="ECO:0000256" key="1">
    <source>
        <dbReference type="ARBA" id="ARBA00009497"/>
    </source>
</evidence>
<dbReference type="SUPFAM" id="SSF47240">
    <property type="entry name" value="Ferritin-like"/>
    <property type="match status" value="1"/>
</dbReference>
<dbReference type="InterPro" id="IPR002177">
    <property type="entry name" value="DPS_DNA-bd"/>
</dbReference>
<dbReference type="EMBL" id="WOTH01000005">
    <property type="protein sequence ID" value="NHO53107.1"/>
    <property type="molecule type" value="Genomic_DNA"/>
</dbReference>
<dbReference type="InterPro" id="IPR008331">
    <property type="entry name" value="Ferritin_DPS_dom"/>
</dbReference>
<dbReference type="PANTHER" id="PTHR42932">
    <property type="entry name" value="GENERAL STRESS PROTEIN 20U"/>
    <property type="match status" value="1"/>
</dbReference>
<dbReference type="PANTHER" id="PTHR42932:SF3">
    <property type="entry name" value="DNA PROTECTION DURING STARVATION PROTEIN"/>
    <property type="match status" value="1"/>
</dbReference>
<dbReference type="CDD" id="cd01043">
    <property type="entry name" value="DPS"/>
    <property type="match status" value="1"/>
</dbReference>
<evidence type="ECO:0000313" key="5">
    <source>
        <dbReference type="Proteomes" id="UP000597459"/>
    </source>
</evidence>
<dbReference type="RefSeq" id="WP_166313252.1">
    <property type="nucleotide sequence ID" value="NZ_JAHRDV010000012.1"/>
</dbReference>
<dbReference type="GO" id="GO:0016722">
    <property type="term" value="F:oxidoreductase activity, acting on metal ions"/>
    <property type="evidence" value="ECO:0007669"/>
    <property type="project" value="InterPro"/>
</dbReference>
<protein>
    <submittedName>
        <fullName evidence="4">DNA starvation/stationary phase protection protein</fullName>
    </submittedName>
</protein>
<accession>A0A967EH31</accession>
<dbReference type="Pfam" id="PF00210">
    <property type="entry name" value="Ferritin"/>
    <property type="match status" value="1"/>
</dbReference>
<evidence type="ECO:0000313" key="4">
    <source>
        <dbReference type="EMBL" id="NHO53107.1"/>
    </source>
</evidence>
<dbReference type="Proteomes" id="UP000597459">
    <property type="component" value="Unassembled WGS sequence"/>
</dbReference>
<dbReference type="PIRSF" id="PIRSF005900">
    <property type="entry name" value="Dps"/>
    <property type="match status" value="1"/>
</dbReference>
<gene>
    <name evidence="4" type="ORF">GOB87_03915</name>
</gene>
<reference evidence="4" key="1">
    <citation type="submission" date="2019-11" db="EMBL/GenBank/DDBJ databases">
        <title>Description of new Acetobacter species.</title>
        <authorList>
            <person name="Cleenwerck I."/>
            <person name="Sombolestani A.S."/>
        </authorList>
    </citation>
    <scope>NUCLEOTIDE SEQUENCE</scope>
    <source>
        <strain evidence="4">LMG 1626</strain>
    </source>
</reference>
<sequence length="186" mass="20842">MSTTKTTDKTKAKAAYAAEVQHFLGTPSDLPREGVEQISAGLRALLADVFALYLKTKNFHWHMSGRHFRDLHLMLDDQSAELFAMTDPVAERARRIGGLTLHSIGEISTHQRIKDNNAEYVDAPDMIAELCEDNKQLVASMRSLHGLTSDVGDCATTSLLENWIDQSEKRTWFLFEITRTTFGANS</sequence>
<dbReference type="AlphaFoldDB" id="A0A967EH31"/>
<dbReference type="InterPro" id="IPR023188">
    <property type="entry name" value="DPS_DNA-bd_CS"/>
</dbReference>
<dbReference type="PRINTS" id="PR01346">
    <property type="entry name" value="HELNAPAPROT"/>
</dbReference>
<comment type="similarity">
    <text evidence="1 2">Belongs to the Dps family.</text>
</comment>
<dbReference type="Gene3D" id="1.20.1260.10">
    <property type="match status" value="1"/>
</dbReference>
<keyword evidence="5" id="KW-1185">Reference proteome</keyword>
<name>A0A967EH31_9PROT</name>
<dbReference type="InterPro" id="IPR009078">
    <property type="entry name" value="Ferritin-like_SF"/>
</dbReference>
<evidence type="ECO:0000256" key="2">
    <source>
        <dbReference type="RuleBase" id="RU003875"/>
    </source>
</evidence>
<feature type="domain" description="Ferritin/DPS" evidence="3">
    <location>
        <begin position="41"/>
        <end position="177"/>
    </location>
</feature>
<dbReference type="InterPro" id="IPR012347">
    <property type="entry name" value="Ferritin-like"/>
</dbReference>
<dbReference type="GO" id="GO:0008199">
    <property type="term" value="F:ferric iron binding"/>
    <property type="evidence" value="ECO:0007669"/>
    <property type="project" value="InterPro"/>
</dbReference>
<dbReference type="PROSITE" id="PS00818">
    <property type="entry name" value="DPS_1"/>
    <property type="match status" value="1"/>
</dbReference>